<name>A6IVB7_RAT</name>
<dbReference type="GO" id="GO:0035881">
    <property type="term" value="P:amacrine cell differentiation"/>
    <property type="evidence" value="ECO:0007669"/>
    <property type="project" value="UniProtKB-ARBA"/>
</dbReference>
<keyword evidence="3 8" id="KW-0238">DNA-binding</keyword>
<dbReference type="CTD" id="100039551"/>
<keyword evidence="4 8" id="KW-0371">Homeobox</keyword>
<evidence type="ECO:0000256" key="5">
    <source>
        <dbReference type="ARBA" id="ARBA00023163"/>
    </source>
</evidence>
<gene>
    <name evidence="12" type="primary">Tgif2lx2</name>
    <name evidence="11" type="ORF">rCG_38039</name>
</gene>
<evidence type="ECO:0000313" key="12">
    <source>
        <dbReference type="RGD" id="1561826"/>
    </source>
</evidence>
<dbReference type="InterPro" id="IPR050224">
    <property type="entry name" value="TALE_homeobox"/>
</dbReference>
<dbReference type="PANTHER" id="PTHR11850">
    <property type="entry name" value="HOMEOBOX PROTEIN TRANSCRIPTION FACTORS"/>
    <property type="match status" value="1"/>
</dbReference>
<evidence type="ECO:0000313" key="11">
    <source>
        <dbReference type="EMBL" id="EDM07063.1"/>
    </source>
</evidence>
<dbReference type="GO" id="GO:0038092">
    <property type="term" value="P:nodal signaling pathway"/>
    <property type="evidence" value="ECO:0007669"/>
    <property type="project" value="UniProtKB-ARBA"/>
</dbReference>
<protein>
    <submittedName>
        <fullName evidence="11">RCG38039</fullName>
    </submittedName>
</protein>
<evidence type="ECO:0000256" key="3">
    <source>
        <dbReference type="ARBA" id="ARBA00023125"/>
    </source>
</evidence>
<dbReference type="Gene3D" id="1.10.10.60">
    <property type="entry name" value="Homeodomain-like"/>
    <property type="match status" value="1"/>
</dbReference>
<evidence type="ECO:0000256" key="1">
    <source>
        <dbReference type="ARBA" id="ARBA00004123"/>
    </source>
</evidence>
<evidence type="ECO:0000256" key="8">
    <source>
        <dbReference type="PROSITE-ProRule" id="PRU00108"/>
    </source>
</evidence>
<dbReference type="FunFam" id="1.10.10.60:FF:000059">
    <property type="entry name" value="TGFB-induced factor homeobox 1"/>
    <property type="match status" value="1"/>
</dbReference>
<reference evidence="11" key="2">
    <citation type="submission" date="2005-09" db="EMBL/GenBank/DDBJ databases">
        <authorList>
            <person name="Mural R.J."/>
            <person name="Li P.W."/>
            <person name="Adams M.D."/>
            <person name="Amanatides P.G."/>
            <person name="Baden-Tillson H."/>
            <person name="Barnstead M."/>
            <person name="Chin S.H."/>
            <person name="Dew I."/>
            <person name="Evans C.A."/>
            <person name="Ferriera S."/>
            <person name="Flanigan M."/>
            <person name="Fosler C."/>
            <person name="Glodek A."/>
            <person name="Gu Z."/>
            <person name="Holt R.A."/>
            <person name="Jennings D."/>
            <person name="Kraft C.L."/>
            <person name="Lu F."/>
            <person name="Nguyen T."/>
            <person name="Nusskern D.R."/>
            <person name="Pfannkoch C.M."/>
            <person name="Sitter C."/>
            <person name="Sutton G.G."/>
            <person name="Venter J.C."/>
            <person name="Wang Z."/>
            <person name="Woodage T."/>
            <person name="Zheng X.H."/>
            <person name="Zhong F."/>
        </authorList>
    </citation>
    <scope>NUCLEOTIDE SEQUENCE</scope>
    <source>
        <strain evidence="11">BN</strain>
    </source>
</reference>
<dbReference type="GO" id="GO:0010470">
    <property type="term" value="P:regulation of gastrulation"/>
    <property type="evidence" value="ECO:0007669"/>
    <property type="project" value="UniProtKB-ARBA"/>
</dbReference>
<reference evidence="11" key="1">
    <citation type="journal article" date="2005" name="Genome Res.">
        <title>Gene and alternative splicing annotation with AIR.</title>
        <authorList>
            <person name="Florea L."/>
            <person name="Di Francesco V."/>
            <person name="Miller J."/>
            <person name="Turner R."/>
            <person name="Yao A."/>
            <person name="Harris M."/>
            <person name="Walenz B."/>
            <person name="Mobarry C."/>
            <person name="Merkulov G.V."/>
            <person name="Charlab R."/>
            <person name="Dew I."/>
            <person name="Deng Z."/>
            <person name="Istrail S."/>
            <person name="Li P."/>
            <person name="Sutton G."/>
        </authorList>
    </citation>
    <scope>NUCLEOTIDE SEQUENCE</scope>
    <source>
        <strain evidence="11">BN</strain>
    </source>
</reference>
<dbReference type="InterPro" id="IPR001356">
    <property type="entry name" value="HD"/>
</dbReference>
<evidence type="ECO:0000256" key="9">
    <source>
        <dbReference type="SAM" id="MobiDB-lite"/>
    </source>
</evidence>
<evidence type="ECO:0000259" key="10">
    <source>
        <dbReference type="PROSITE" id="PS50071"/>
    </source>
</evidence>
<evidence type="ECO:0000256" key="6">
    <source>
        <dbReference type="ARBA" id="ARBA00023242"/>
    </source>
</evidence>
<dbReference type="InterPro" id="IPR009057">
    <property type="entry name" value="Homeodomain-like_sf"/>
</dbReference>
<keyword evidence="5" id="KW-0804">Transcription</keyword>
<dbReference type="GO" id="GO:0006355">
    <property type="term" value="P:regulation of DNA-templated transcription"/>
    <property type="evidence" value="ECO:0007669"/>
    <property type="project" value="InterPro"/>
</dbReference>
<dbReference type="EMBL" id="CH473969">
    <property type="protein sequence ID" value="EDM07063.1"/>
    <property type="molecule type" value="Genomic_DNA"/>
</dbReference>
<dbReference type="InterPro" id="IPR008422">
    <property type="entry name" value="KN_HD"/>
</dbReference>
<accession>A6IVB7</accession>
<dbReference type="OrthoDB" id="10056939at2759"/>
<dbReference type="SMR" id="A6IVB7"/>
<dbReference type="AGR" id="RGD:1561826"/>
<dbReference type="GO" id="GO:0005634">
    <property type="term" value="C:nucleus"/>
    <property type="evidence" value="ECO:0007669"/>
    <property type="project" value="UniProtKB-SubCell"/>
</dbReference>
<dbReference type="Proteomes" id="UP000234681">
    <property type="component" value="Chromosome X"/>
</dbReference>
<evidence type="ECO:0000256" key="2">
    <source>
        <dbReference type="ARBA" id="ARBA00023015"/>
    </source>
</evidence>
<feature type="compositionally biased region" description="Polar residues" evidence="9">
    <location>
        <begin position="114"/>
        <end position="132"/>
    </location>
</feature>
<evidence type="ECO:0000256" key="7">
    <source>
        <dbReference type="ARBA" id="ARBA00038021"/>
    </source>
</evidence>
<dbReference type="AlphaFoldDB" id="A6IVB7"/>
<feature type="compositionally biased region" description="Acidic residues" evidence="9">
    <location>
        <begin position="1"/>
        <end position="12"/>
    </location>
</feature>
<keyword evidence="6 8" id="KW-0539">Nucleus</keyword>
<feature type="compositionally biased region" description="Basic and acidic residues" evidence="9">
    <location>
        <begin position="165"/>
        <end position="176"/>
    </location>
</feature>
<dbReference type="RGD" id="1561826">
    <property type="gene designation" value="Tgif2lx2"/>
</dbReference>
<feature type="DNA-binding region" description="Homeobox" evidence="8">
    <location>
        <begin position="38"/>
        <end position="100"/>
    </location>
</feature>
<keyword evidence="2" id="KW-0805">Transcription regulation</keyword>
<dbReference type="GO" id="GO:0003677">
    <property type="term" value="F:DNA binding"/>
    <property type="evidence" value="ECO:0007669"/>
    <property type="project" value="UniProtKB-UniRule"/>
</dbReference>
<comment type="subcellular location">
    <subcellularLocation>
        <location evidence="1 8">Nucleus</location>
    </subcellularLocation>
</comment>
<dbReference type="GeneID" id="367885"/>
<feature type="region of interest" description="Disordered" evidence="9">
    <location>
        <begin position="109"/>
        <end position="132"/>
    </location>
</feature>
<dbReference type="Pfam" id="PF05920">
    <property type="entry name" value="Homeobox_KN"/>
    <property type="match status" value="1"/>
</dbReference>
<dbReference type="SUPFAM" id="SSF46689">
    <property type="entry name" value="Homeodomain-like"/>
    <property type="match status" value="1"/>
</dbReference>
<comment type="similarity">
    <text evidence="7">Belongs to the TALE/TGIF homeobox family.</text>
</comment>
<dbReference type="RefSeq" id="NP_001420361.1">
    <property type="nucleotide sequence ID" value="NM_001433432.1"/>
</dbReference>
<dbReference type="SMART" id="SM00389">
    <property type="entry name" value="HOX"/>
    <property type="match status" value="1"/>
</dbReference>
<dbReference type="CDD" id="cd00086">
    <property type="entry name" value="homeodomain"/>
    <property type="match status" value="1"/>
</dbReference>
<feature type="region of interest" description="Disordered" evidence="9">
    <location>
        <begin position="1"/>
        <end position="29"/>
    </location>
</feature>
<dbReference type="GO" id="GO:1902871">
    <property type="term" value="P:positive regulation of amacrine cell differentiation"/>
    <property type="evidence" value="ECO:0007669"/>
    <property type="project" value="UniProtKB-ARBA"/>
</dbReference>
<proteinExistence type="inferred from homology"/>
<feature type="region of interest" description="Disordered" evidence="9">
    <location>
        <begin position="163"/>
        <end position="187"/>
    </location>
</feature>
<dbReference type="PROSITE" id="PS50071">
    <property type="entry name" value="HOMEOBOX_2"/>
    <property type="match status" value="1"/>
</dbReference>
<organism evidence="11">
    <name type="scientific">Rattus norvegicus</name>
    <name type="common">Rat</name>
    <dbReference type="NCBI Taxonomy" id="10116"/>
    <lineage>
        <taxon>Eukaryota</taxon>
        <taxon>Metazoa</taxon>
        <taxon>Chordata</taxon>
        <taxon>Craniata</taxon>
        <taxon>Vertebrata</taxon>
        <taxon>Euteleostomi</taxon>
        <taxon>Mammalia</taxon>
        <taxon>Eutheria</taxon>
        <taxon>Euarchontoglires</taxon>
        <taxon>Glires</taxon>
        <taxon>Rodentia</taxon>
        <taxon>Myomorpha</taxon>
        <taxon>Muroidea</taxon>
        <taxon>Muridae</taxon>
        <taxon>Murinae</taxon>
        <taxon>Rattus</taxon>
    </lineage>
</organism>
<dbReference type="OMA" id="PNQITMY"/>
<sequence length="222" mass="25644">MEEAEGSPEETQDTNKKGTSSRIRLERTCKKKFRDSQKLQKRYLLPPESVRILRDWLSKHRFNAYPTEADKQKLSKKTNLSYLQVSNWFTNARRRLLPEILQNPDISHKDQAANAAQKQHSNPSNEVKTQLNAKSKMQDLPVPICQESQEKMSDLESYLGQKVISEGEKEKEDRNLISDPLSSPELAWPVEKPDFSNFYMLVDAAVQKAAEMEEQKKQNPNP</sequence>
<feature type="domain" description="Homeobox" evidence="10">
    <location>
        <begin position="36"/>
        <end position="99"/>
    </location>
</feature>
<evidence type="ECO:0000256" key="4">
    <source>
        <dbReference type="ARBA" id="ARBA00023155"/>
    </source>
</evidence>